<keyword evidence="1" id="KW-0479">Metal-binding</keyword>
<feature type="domain" description="SWIM-type" evidence="3">
    <location>
        <begin position="42"/>
        <end position="76"/>
    </location>
</feature>
<sequence>MSSDNVQPSVEPRTLRAATEYMYCEEIADALFEVTSQSGKVYTVDLREPACECKDFKYRDEVTECKHIRRIRLKYGQIDIAALDKEMERTASELLRSAAQLESKAEDIYDQATELEDARDRLTEVAGRE</sequence>
<evidence type="ECO:0000256" key="1">
    <source>
        <dbReference type="PROSITE-ProRule" id="PRU00325"/>
    </source>
</evidence>
<dbReference type="AlphaFoldDB" id="A0A6C0UID4"/>
<organism evidence="4 5">
    <name type="scientific">Halogeometricum borinquense</name>
    <dbReference type="NCBI Taxonomy" id="60847"/>
    <lineage>
        <taxon>Archaea</taxon>
        <taxon>Methanobacteriati</taxon>
        <taxon>Methanobacteriota</taxon>
        <taxon>Stenosarchaea group</taxon>
        <taxon>Halobacteria</taxon>
        <taxon>Halobacteriales</taxon>
        <taxon>Haloferacaceae</taxon>
        <taxon>Halogeometricum</taxon>
    </lineage>
</organism>
<keyword evidence="1" id="KW-0862">Zinc</keyword>
<evidence type="ECO:0000313" key="4">
    <source>
        <dbReference type="EMBL" id="QIB74967.1"/>
    </source>
</evidence>
<dbReference type="GO" id="GO:0008270">
    <property type="term" value="F:zinc ion binding"/>
    <property type="evidence" value="ECO:0007669"/>
    <property type="project" value="UniProtKB-KW"/>
</dbReference>
<evidence type="ECO:0000256" key="2">
    <source>
        <dbReference type="SAM" id="Coils"/>
    </source>
</evidence>
<dbReference type="Proteomes" id="UP000465846">
    <property type="component" value="Chromosome"/>
</dbReference>
<keyword evidence="2" id="KW-0175">Coiled coil</keyword>
<dbReference type="InterPro" id="IPR007527">
    <property type="entry name" value="Znf_SWIM"/>
</dbReference>
<protein>
    <recommendedName>
        <fullName evidence="3">SWIM-type domain-containing protein</fullName>
    </recommendedName>
</protein>
<gene>
    <name evidence="4" type="ORF">G3I44_12160</name>
</gene>
<accession>A0A6C0UID4</accession>
<dbReference type="PROSITE" id="PS50966">
    <property type="entry name" value="ZF_SWIM"/>
    <property type="match status" value="1"/>
</dbReference>
<evidence type="ECO:0000259" key="3">
    <source>
        <dbReference type="PROSITE" id="PS50966"/>
    </source>
</evidence>
<dbReference type="GeneID" id="44080167"/>
<reference evidence="4 5" key="1">
    <citation type="submission" date="2020-02" db="EMBL/GenBank/DDBJ databases">
        <title>Whole genome sequence of Halogeometricum borinquense strain wsp4.</title>
        <authorList>
            <person name="Verma D.K."/>
            <person name="Gopal K."/>
            <person name="Prasad E.S."/>
        </authorList>
    </citation>
    <scope>NUCLEOTIDE SEQUENCE [LARGE SCALE GENOMIC DNA]</scope>
    <source>
        <strain evidence="5">wsp4</strain>
    </source>
</reference>
<dbReference type="EMBL" id="CP048739">
    <property type="protein sequence ID" value="QIB74967.1"/>
    <property type="molecule type" value="Genomic_DNA"/>
</dbReference>
<feature type="coiled-coil region" evidence="2">
    <location>
        <begin position="84"/>
        <end position="125"/>
    </location>
</feature>
<dbReference type="RefSeq" id="WP_163486800.1">
    <property type="nucleotide sequence ID" value="NZ_CP048739.1"/>
</dbReference>
<name>A0A6C0UID4_9EURY</name>
<keyword evidence="1" id="KW-0863">Zinc-finger</keyword>
<evidence type="ECO:0000313" key="5">
    <source>
        <dbReference type="Proteomes" id="UP000465846"/>
    </source>
</evidence>
<proteinExistence type="predicted"/>